<evidence type="ECO:0000256" key="2">
    <source>
        <dbReference type="ARBA" id="ARBA00022692"/>
    </source>
</evidence>
<comment type="caution">
    <text evidence="7">The sequence shown here is derived from an EMBL/GenBank/DDBJ whole genome shotgun (WGS) entry which is preliminary data.</text>
</comment>
<dbReference type="Proteomes" id="UP001250932">
    <property type="component" value="Unassembled WGS sequence"/>
</dbReference>
<evidence type="ECO:0000313" key="7">
    <source>
        <dbReference type="EMBL" id="MDT7040739.1"/>
    </source>
</evidence>
<dbReference type="PROSITE" id="PS52015">
    <property type="entry name" value="TONB_CTD"/>
    <property type="match status" value="1"/>
</dbReference>
<sequence>MTGFFSQLSWTGSPSWQGWGSSLIVHAIAISLAFLLTANVTPPPQKESFRWEVSLVSPPPSPETPVQRVSKSSPAPINKPVIQARPIHHQQPVTRRVEQRRQQTRQSVQPTRSIVQTQRIQSVASVQHRSQVQTESPVPRTIKALAHTPSPRIAQQQEMPKPVRQSARPVAHAVPTTLRQSRNESVPRKTRQTATSAPSAKSRPVAREAFAVQAQPTRVARKQTPLHTPVIKDNRKAAPVTAQVARTTPAVEGKPAPEGFPEPVRAVTTVRQDRPKRMAAVVKQESFTKSRPVKTRDVLTAHRAIDTKSSSTVRSTPIEKRTAKEEKAVNNVTALPHHELVRNVPVSRPTAAMRKEAPATKQSPTKGLSPEVLAFLKLLRLEIEQARVYPSRARRMGLQGTTKVRFALLPNGELQSLQVAEPSGYAVLDAAALATIRKVLPFHPPDAVELEGLSIEVPIKFWLR</sequence>
<proteinExistence type="predicted"/>
<accession>A0ABU3K2Z4</accession>
<feature type="region of interest" description="Disordered" evidence="5">
    <location>
        <begin position="237"/>
        <end position="262"/>
    </location>
</feature>
<dbReference type="NCBIfam" id="TIGR01352">
    <property type="entry name" value="tonB_Cterm"/>
    <property type="match status" value="1"/>
</dbReference>
<organism evidence="7 8">
    <name type="scientific">Candidatus Nitronereus thalassa</name>
    <dbReference type="NCBI Taxonomy" id="3020898"/>
    <lineage>
        <taxon>Bacteria</taxon>
        <taxon>Pseudomonadati</taxon>
        <taxon>Nitrospirota</taxon>
        <taxon>Nitrospiria</taxon>
        <taxon>Nitrospirales</taxon>
        <taxon>Nitrospiraceae</taxon>
        <taxon>Candidatus Nitronereus</taxon>
    </lineage>
</organism>
<feature type="region of interest" description="Disordered" evidence="5">
    <location>
        <begin position="56"/>
        <end position="205"/>
    </location>
</feature>
<reference evidence="7 8" key="1">
    <citation type="journal article" date="2023" name="ISME J.">
        <title>Cultivation and genomic characterization of novel and ubiquitous marine nitrite-oxidizing bacteria from the Nitrospirales.</title>
        <authorList>
            <person name="Mueller A.J."/>
            <person name="Daebeler A."/>
            <person name="Herbold C.W."/>
            <person name="Kirkegaard R.H."/>
            <person name="Daims H."/>
        </authorList>
    </citation>
    <scope>NUCLEOTIDE SEQUENCE [LARGE SCALE GENOMIC DNA]</scope>
    <source>
        <strain evidence="7 8">EB</strain>
    </source>
</reference>
<feature type="compositionally biased region" description="Low complexity" evidence="5">
    <location>
        <begin position="104"/>
        <end position="113"/>
    </location>
</feature>
<evidence type="ECO:0000256" key="1">
    <source>
        <dbReference type="ARBA" id="ARBA00004167"/>
    </source>
</evidence>
<name>A0ABU3K2Z4_9BACT</name>
<dbReference type="RefSeq" id="WP_313831097.1">
    <property type="nucleotide sequence ID" value="NZ_JAQOUE010000001.1"/>
</dbReference>
<evidence type="ECO:0000256" key="4">
    <source>
        <dbReference type="ARBA" id="ARBA00023136"/>
    </source>
</evidence>
<dbReference type="SUPFAM" id="SSF74653">
    <property type="entry name" value="TolA/TonB C-terminal domain"/>
    <property type="match status" value="1"/>
</dbReference>
<dbReference type="EMBL" id="JAQOUE010000001">
    <property type="protein sequence ID" value="MDT7040739.1"/>
    <property type="molecule type" value="Genomic_DNA"/>
</dbReference>
<keyword evidence="4" id="KW-0472">Membrane</keyword>
<feature type="compositionally biased region" description="Polar residues" evidence="5">
    <location>
        <begin position="114"/>
        <end position="136"/>
    </location>
</feature>
<protein>
    <submittedName>
        <fullName evidence="7">TonB family protein</fullName>
    </submittedName>
</protein>
<keyword evidence="8" id="KW-1185">Reference proteome</keyword>
<gene>
    <name evidence="7" type="ORF">PPG34_00150</name>
</gene>
<evidence type="ECO:0000313" key="8">
    <source>
        <dbReference type="Proteomes" id="UP001250932"/>
    </source>
</evidence>
<dbReference type="Gene3D" id="3.30.1150.10">
    <property type="match status" value="1"/>
</dbReference>
<keyword evidence="2" id="KW-0812">Transmembrane</keyword>
<dbReference type="Pfam" id="PF03544">
    <property type="entry name" value="TonB_C"/>
    <property type="match status" value="1"/>
</dbReference>
<evidence type="ECO:0000256" key="3">
    <source>
        <dbReference type="ARBA" id="ARBA00022989"/>
    </source>
</evidence>
<keyword evidence="3" id="KW-1133">Transmembrane helix</keyword>
<comment type="subcellular location">
    <subcellularLocation>
        <location evidence="1">Membrane</location>
        <topology evidence="1">Single-pass membrane protein</topology>
    </subcellularLocation>
</comment>
<evidence type="ECO:0000256" key="5">
    <source>
        <dbReference type="SAM" id="MobiDB-lite"/>
    </source>
</evidence>
<dbReference type="InterPro" id="IPR037682">
    <property type="entry name" value="TonB_C"/>
</dbReference>
<feature type="domain" description="TonB C-terminal" evidence="6">
    <location>
        <begin position="374"/>
        <end position="464"/>
    </location>
</feature>
<evidence type="ECO:0000259" key="6">
    <source>
        <dbReference type="PROSITE" id="PS52015"/>
    </source>
</evidence>
<dbReference type="InterPro" id="IPR006260">
    <property type="entry name" value="TonB/TolA_C"/>
</dbReference>